<keyword evidence="2" id="KW-0808">Transferase</keyword>
<protein>
    <submittedName>
        <fullName evidence="2">Glycosyl transferase</fullName>
    </submittedName>
</protein>
<keyword evidence="3" id="KW-1185">Reference proteome</keyword>
<accession>A0A3G1L1Y0</accession>
<name>A0A3G1L1Y0_FORW1</name>
<dbReference type="AlphaFoldDB" id="A0A3G1L1Y0"/>
<dbReference type="KEGG" id="fwa:DCMF_21285"/>
<dbReference type="SUPFAM" id="SSF53448">
    <property type="entry name" value="Nucleotide-diphospho-sugar transferases"/>
    <property type="match status" value="1"/>
</dbReference>
<dbReference type="CDD" id="cd00761">
    <property type="entry name" value="Glyco_tranf_GTA_type"/>
    <property type="match status" value="1"/>
</dbReference>
<dbReference type="Pfam" id="PF00535">
    <property type="entry name" value="Glycos_transf_2"/>
    <property type="match status" value="1"/>
</dbReference>
<dbReference type="Proteomes" id="UP000323521">
    <property type="component" value="Chromosome"/>
</dbReference>
<dbReference type="InterPro" id="IPR001173">
    <property type="entry name" value="Glyco_trans_2-like"/>
</dbReference>
<evidence type="ECO:0000313" key="3">
    <source>
        <dbReference type="Proteomes" id="UP000323521"/>
    </source>
</evidence>
<dbReference type="InterPro" id="IPR029044">
    <property type="entry name" value="Nucleotide-diphossugar_trans"/>
</dbReference>
<dbReference type="EMBL" id="CP017634">
    <property type="protein sequence ID" value="ATW28796.1"/>
    <property type="molecule type" value="Genomic_DNA"/>
</dbReference>
<dbReference type="GO" id="GO:0016740">
    <property type="term" value="F:transferase activity"/>
    <property type="evidence" value="ECO:0007669"/>
    <property type="project" value="UniProtKB-KW"/>
</dbReference>
<evidence type="ECO:0000259" key="1">
    <source>
        <dbReference type="Pfam" id="PF00535"/>
    </source>
</evidence>
<dbReference type="Gene3D" id="3.90.550.10">
    <property type="entry name" value="Spore Coat Polysaccharide Biosynthesis Protein SpsA, Chain A"/>
    <property type="match status" value="1"/>
</dbReference>
<evidence type="ECO:0000313" key="2">
    <source>
        <dbReference type="EMBL" id="ATW28796.1"/>
    </source>
</evidence>
<gene>
    <name evidence="2" type="ORF">DCMF_21285</name>
</gene>
<reference evidence="2 3" key="1">
    <citation type="submission" date="2016-10" db="EMBL/GenBank/DDBJ databases">
        <title>Complete Genome Sequence of Peptococcaceae strain DCMF.</title>
        <authorList>
            <person name="Edwards R.J."/>
            <person name="Holland S.I."/>
            <person name="Deshpande N.P."/>
            <person name="Wong Y.K."/>
            <person name="Ertan H."/>
            <person name="Manefield M."/>
            <person name="Russell T.L."/>
            <person name="Lee M.J."/>
        </authorList>
    </citation>
    <scope>NUCLEOTIDE SEQUENCE [LARGE SCALE GENOMIC DNA]</scope>
    <source>
        <strain evidence="2 3">DCMF</strain>
    </source>
</reference>
<feature type="domain" description="Glycosyltransferase 2-like" evidence="1">
    <location>
        <begin position="4"/>
        <end position="151"/>
    </location>
</feature>
<proteinExistence type="predicted"/>
<organism evidence="2 3">
    <name type="scientific">Formimonas warabiya</name>
    <dbReference type="NCBI Taxonomy" id="1761012"/>
    <lineage>
        <taxon>Bacteria</taxon>
        <taxon>Bacillati</taxon>
        <taxon>Bacillota</taxon>
        <taxon>Clostridia</taxon>
        <taxon>Eubacteriales</taxon>
        <taxon>Peptococcaceae</taxon>
        <taxon>Candidatus Formimonas</taxon>
    </lineage>
</organism>
<sequence length="279" mass="32462">MENILDSDEDFEMHIIDCNSKDNTWDYLQSLTDKRIKSKTRFSLNMGPIYAVNSNLFKRKPDQYFFTVDSDVFITTKNWISRFMEVFEAFPEAGLLGVMRDKPYPRYMPPIIPKVKGNASYLELKNATIGVEMDFVPGHLQGLRPELIKEIGYWSEENGYGDAELSPRVHHYTKFKAGFLTTVEIAMTQYLGCDECQGKEFCTLSRSVSPCFSFSKQLNVNESFAAKYRWKYLETFKELAEGKRTVYCASVIDSESMKDRVYNQEWSSENFDHYMKNSN</sequence>